<protein>
    <submittedName>
        <fullName evidence="1">Uncharacterized protein</fullName>
    </submittedName>
</protein>
<proteinExistence type="predicted"/>
<dbReference type="Proteomes" id="UP001285263">
    <property type="component" value="Unassembled WGS sequence"/>
</dbReference>
<dbReference type="EMBL" id="JAXCLA010000008">
    <property type="protein sequence ID" value="MDY0747750.1"/>
    <property type="molecule type" value="Genomic_DNA"/>
</dbReference>
<gene>
    <name evidence="1" type="ORF">SNE35_24820</name>
</gene>
<accession>A0ABU5DQ42</accession>
<keyword evidence="2" id="KW-1185">Reference proteome</keyword>
<evidence type="ECO:0000313" key="2">
    <source>
        <dbReference type="Proteomes" id="UP001285263"/>
    </source>
</evidence>
<reference evidence="1 2" key="1">
    <citation type="submission" date="2023-11" db="EMBL/GenBank/DDBJ databases">
        <title>Paucibacter sp. nov., isolated from fresh soil in Korea.</title>
        <authorList>
            <person name="Le N.T.T."/>
        </authorList>
    </citation>
    <scope>NUCLEOTIDE SEQUENCE [LARGE SCALE GENOMIC DNA]</scope>
    <source>
        <strain evidence="1 2">R3-3</strain>
    </source>
</reference>
<dbReference type="RefSeq" id="WP_320425704.1">
    <property type="nucleotide sequence ID" value="NZ_JAXCLA010000008.1"/>
</dbReference>
<evidence type="ECO:0000313" key="1">
    <source>
        <dbReference type="EMBL" id="MDY0747750.1"/>
    </source>
</evidence>
<name>A0ABU5DQ42_9BURK</name>
<sequence length="97" mass="10585">MQSSTTLLKISGFSSLEKLRDDFASYMVDVGYIAEEGDGYVLVAPDDPRGVQLQLPKDYEWFAGVVAVSLRQAGEQNIIVAPYSPNPSFKRTPDGVA</sequence>
<organism evidence="1 2">
    <name type="scientific">Roseateles agri</name>
    <dbReference type="NCBI Taxonomy" id="3098619"/>
    <lineage>
        <taxon>Bacteria</taxon>
        <taxon>Pseudomonadati</taxon>
        <taxon>Pseudomonadota</taxon>
        <taxon>Betaproteobacteria</taxon>
        <taxon>Burkholderiales</taxon>
        <taxon>Sphaerotilaceae</taxon>
        <taxon>Roseateles</taxon>
    </lineage>
</organism>
<comment type="caution">
    <text evidence="1">The sequence shown here is derived from an EMBL/GenBank/DDBJ whole genome shotgun (WGS) entry which is preliminary data.</text>
</comment>